<dbReference type="Proteomes" id="UP000024635">
    <property type="component" value="Unassembled WGS sequence"/>
</dbReference>
<dbReference type="AlphaFoldDB" id="A0A016VSR6"/>
<accession>A0A016VSR6</accession>
<sequence length="158" mass="17339">MTGRLVVEALIVGRKSRFVIEVCKGDHLVVEESRAPDDIFLDVTILPTKSRVVFRGSTIGASLLTTAVVRRVMVQTPYTVPDSSDTSEAFDQTGDLSAVGSVMVFAAEETTGVSFSWWISTGSCGMSGRSRSSRWRMRRSTGRSRGLTRKPCAFWLIV</sequence>
<keyword evidence="2" id="KW-1185">Reference proteome</keyword>
<name>A0A016VSR6_9BILA</name>
<protein>
    <submittedName>
        <fullName evidence="1">Uncharacterized protein</fullName>
    </submittedName>
</protein>
<evidence type="ECO:0000313" key="1">
    <source>
        <dbReference type="EMBL" id="EYC30052.1"/>
    </source>
</evidence>
<reference evidence="2" key="1">
    <citation type="journal article" date="2015" name="Nat. Genet.">
        <title>The genome and transcriptome of the zoonotic hookworm Ancylostoma ceylanicum identify infection-specific gene families.</title>
        <authorList>
            <person name="Schwarz E.M."/>
            <person name="Hu Y."/>
            <person name="Antoshechkin I."/>
            <person name="Miller M.M."/>
            <person name="Sternberg P.W."/>
            <person name="Aroian R.V."/>
        </authorList>
    </citation>
    <scope>NUCLEOTIDE SEQUENCE</scope>
    <source>
        <strain evidence="2">HY135</strain>
    </source>
</reference>
<proteinExistence type="predicted"/>
<evidence type="ECO:0000313" key="2">
    <source>
        <dbReference type="Proteomes" id="UP000024635"/>
    </source>
</evidence>
<dbReference type="EMBL" id="JARK01001341">
    <property type="protein sequence ID" value="EYC30052.1"/>
    <property type="molecule type" value="Genomic_DNA"/>
</dbReference>
<comment type="caution">
    <text evidence="1">The sequence shown here is derived from an EMBL/GenBank/DDBJ whole genome shotgun (WGS) entry which is preliminary data.</text>
</comment>
<gene>
    <name evidence="1" type="primary">Acey_s0005.g2420</name>
    <name evidence="1" type="ORF">Y032_0005g2420</name>
</gene>
<organism evidence="1 2">
    <name type="scientific">Ancylostoma ceylanicum</name>
    <dbReference type="NCBI Taxonomy" id="53326"/>
    <lineage>
        <taxon>Eukaryota</taxon>
        <taxon>Metazoa</taxon>
        <taxon>Ecdysozoa</taxon>
        <taxon>Nematoda</taxon>
        <taxon>Chromadorea</taxon>
        <taxon>Rhabditida</taxon>
        <taxon>Rhabditina</taxon>
        <taxon>Rhabditomorpha</taxon>
        <taxon>Strongyloidea</taxon>
        <taxon>Ancylostomatidae</taxon>
        <taxon>Ancylostomatinae</taxon>
        <taxon>Ancylostoma</taxon>
    </lineage>
</organism>